<name>A0A1B9QY60_9VIBR</name>
<protein>
    <submittedName>
        <fullName evidence="1">Uncharacterized protein</fullName>
    </submittedName>
</protein>
<comment type="caution">
    <text evidence="1">The sequence shown here is derived from an EMBL/GenBank/DDBJ whole genome shotgun (WGS) entry which is preliminary data.</text>
</comment>
<evidence type="ECO:0000313" key="1">
    <source>
        <dbReference type="EMBL" id="OCH75162.1"/>
    </source>
</evidence>
<reference evidence="2" key="1">
    <citation type="submission" date="2016-06" db="EMBL/GenBank/DDBJ databases">
        <authorList>
            <person name="Hehemann J.-H."/>
            <person name="Arevalo P."/>
            <person name="Datta M.S."/>
            <person name="Polz M.F."/>
        </authorList>
    </citation>
    <scope>NUCLEOTIDE SEQUENCE [LARGE SCALE GENOMIC DNA]</scope>
    <source>
        <strain evidence="2">9CSC122</strain>
    </source>
</reference>
<dbReference type="Proteomes" id="UP000093173">
    <property type="component" value="Unassembled WGS sequence"/>
</dbReference>
<dbReference type="AlphaFoldDB" id="A0A1B9QY60"/>
<dbReference type="EMBL" id="MAJZ01000560">
    <property type="protein sequence ID" value="OCH75162.1"/>
    <property type="molecule type" value="Genomic_DNA"/>
</dbReference>
<organism evidence="1 2">
    <name type="scientific">Vibrio genomosp. F10</name>
    <dbReference type="NCBI Taxonomy" id="723171"/>
    <lineage>
        <taxon>Bacteria</taxon>
        <taxon>Pseudomonadati</taxon>
        <taxon>Pseudomonadota</taxon>
        <taxon>Gammaproteobacteria</taxon>
        <taxon>Vibrionales</taxon>
        <taxon>Vibrionaceae</taxon>
        <taxon>Vibrio</taxon>
    </lineage>
</organism>
<evidence type="ECO:0000313" key="2">
    <source>
        <dbReference type="Proteomes" id="UP000093173"/>
    </source>
</evidence>
<sequence length="68" mass="7667">MKKILPSLEEFRLNGTPYPVVDPSTLPVDVLAALDRYMRGRTVSHPVYIYIQDWVGFCGAVERGDISI</sequence>
<keyword evidence="2" id="KW-1185">Reference proteome</keyword>
<proteinExistence type="predicted"/>
<gene>
    <name evidence="1" type="ORF">A6E14_11430</name>
</gene>
<accession>A0A1B9QY60</accession>